<sequence>MIERSIVLQNGNETVVYEYEKTKQTRKTYESESELENQFIKKLQNLGYEYLSELNDNSKLKENLRIQLQKLNNIELTDNEWKIFYDTYLKSGDIFEKARRIQEDYIYSFSRENGQIINFMLIDKKNLANNKLQVINQFKAEKGSFKNRYDVTILVNGLPLIHIELKRRGIDLKEAFRQIERYQHESFWSEDGLFEYVQIFVISNGTQSKYYSNTTRWNKVNGKNKIDYNNKKRSGFQRNSNSFEFTSYWADQKNNLIEDLVDFAEYFFNKDTILNILAKYCVLTVDEKLLVLRPYQIVAVEKIARKIAMARNNKVQNRIEAGGFIWHTTGSGKTLTSFKTAQLLSQDPQIDKVVYVVDRRDLDYQTLKEFNRFKEGSVNHNVTTKILQEQIEDNSTDKKIIVTTIQKLDKYVKSKTFDRIKTDNREFVLIFDECHRSMFGQMRRNIFSFFKKSYIFGFTGTPILKENAIKEEFFRTTEELFGQCLHHYTILDAIRDKNVLPFKVDYSGSKGINLKEGKFDKNSFIKNPQRISANVKYVLENYNRKTHRSITYKMNVITNIHDVVKNQTQNEEKRIKEINGFNSIFATHSIENAIQYYQEFKRQQSELDKEKKLKIALIYTYHANDIKEDKYDSLISEGFAIEAPTSSQKDVLADAIKDYNEMFGTDFDLGATDGFQNYYKDVSLRLKNRELDMLIVVNMFLTGFDAPSLNTLWVDKGLRYQGLLQAYSRTNRIFNEIKNAGNVVALWDLKENTDEAITLFSNKEAIGIVTLKPFEFYYEEGDEKLVSYVDTLKKLKTEFPLDTNFVDIKNNVEKSKNFIKTFNNYLNLKNLLVTFDEFDETKEFPVDNNNEELITEYDIQNYNSRYLDLNDAVSRSYNKREVIQKESIFDEEIVFLTELIAQDEINVPYILNLLSKLKKQLNEQNQAQGNQVELNNLILNNKENTNKKDEKIDDEKIWLLVDSTPLLRDKKGLLSEFMKQKDLEIEDWNKFVSEQFKTTVEKLVEEENLKKEKVFELLNKCFEKDSFVYKSKEIKDMQKSGTFRLGVLWWKHNEEKNRIIEKLHKIFKTFNGAYTY</sequence>
<dbReference type="InterPro" id="IPR027417">
    <property type="entry name" value="P-loop_NTPase"/>
</dbReference>
<evidence type="ECO:0000256" key="8">
    <source>
        <dbReference type="ARBA" id="ARBA00022801"/>
    </source>
</evidence>
<dbReference type="Gene3D" id="3.90.1570.50">
    <property type="match status" value="2"/>
</dbReference>
<dbReference type="Pfam" id="PF12008">
    <property type="entry name" value="EcoR124_C"/>
    <property type="match status" value="1"/>
</dbReference>
<feature type="domain" description="Helicase ATP-binding" evidence="12">
    <location>
        <begin position="314"/>
        <end position="480"/>
    </location>
</feature>
<dbReference type="InterPro" id="IPR055180">
    <property type="entry name" value="HsdR_RecA-like_helicase_dom_2"/>
</dbReference>
<dbReference type="STRING" id="29557.MGALLINA_05370"/>
<evidence type="ECO:0000256" key="10">
    <source>
        <dbReference type="ARBA" id="ARBA00023125"/>
    </source>
</evidence>
<dbReference type="PROSITE" id="PS51192">
    <property type="entry name" value="HELICASE_ATP_BIND_1"/>
    <property type="match status" value="1"/>
</dbReference>
<keyword evidence="8 11" id="KW-0378">Hydrolase</keyword>
<organism evidence="13 14">
    <name type="scientific">Mycoplasmopsis gallinarum</name>
    <dbReference type="NCBI Taxonomy" id="29557"/>
    <lineage>
        <taxon>Bacteria</taxon>
        <taxon>Bacillati</taxon>
        <taxon>Mycoplasmatota</taxon>
        <taxon>Mycoplasmoidales</taxon>
        <taxon>Metamycoplasmataceae</taxon>
        <taxon>Mycoplasmopsis</taxon>
    </lineage>
</organism>
<keyword evidence="10 11" id="KW-0238">DNA-binding</keyword>
<gene>
    <name evidence="13" type="ORF">MGALLINA_05370</name>
</gene>
<comment type="catalytic activity">
    <reaction evidence="1 11">
        <text>Endonucleolytic cleavage of DNA to give random double-stranded fragments with terminal 5'-phosphates, ATP is simultaneously hydrolyzed.</text>
        <dbReference type="EC" id="3.1.21.3"/>
    </reaction>
</comment>
<dbReference type="CDD" id="cd18030">
    <property type="entry name" value="DEXHc_RE_I_HsdR"/>
    <property type="match status" value="1"/>
</dbReference>
<keyword evidence="9 11" id="KW-0067">ATP-binding</keyword>
<evidence type="ECO:0000256" key="3">
    <source>
        <dbReference type="ARBA" id="ARBA00011296"/>
    </source>
</evidence>
<dbReference type="PATRIC" id="fig|29557.3.peg.543"/>
<protein>
    <recommendedName>
        <fullName evidence="11">Type I restriction enzyme endonuclease subunit</fullName>
        <shortName evidence="11">R protein</shortName>
        <ecNumber evidence="11">3.1.21.3</ecNumber>
    </recommendedName>
</protein>
<keyword evidence="6 11" id="KW-0680">Restriction system</keyword>
<dbReference type="GO" id="GO:0003677">
    <property type="term" value="F:DNA binding"/>
    <property type="evidence" value="ECO:0007669"/>
    <property type="project" value="UniProtKB-KW"/>
</dbReference>
<dbReference type="CDD" id="cd22332">
    <property type="entry name" value="HsdR_N"/>
    <property type="match status" value="1"/>
</dbReference>
<dbReference type="GO" id="GO:0009035">
    <property type="term" value="F:type I site-specific deoxyribonuclease activity"/>
    <property type="evidence" value="ECO:0007669"/>
    <property type="project" value="UniProtKB-EC"/>
</dbReference>
<dbReference type="InterPro" id="IPR007409">
    <property type="entry name" value="Restrct_endonuc_type1_HsdR_N"/>
</dbReference>
<dbReference type="PANTHER" id="PTHR30195:SF16">
    <property type="entry name" value="TYPE I RESTRICTION ENZYME ENDONUCLEASE SUBUNIT"/>
    <property type="match status" value="1"/>
</dbReference>
<evidence type="ECO:0000256" key="4">
    <source>
        <dbReference type="ARBA" id="ARBA00022722"/>
    </source>
</evidence>
<dbReference type="EC" id="3.1.21.3" evidence="11"/>
<evidence type="ECO:0000256" key="2">
    <source>
        <dbReference type="ARBA" id="ARBA00008598"/>
    </source>
</evidence>
<dbReference type="EMBL" id="LVLH01000043">
    <property type="protein sequence ID" value="OAB48723.1"/>
    <property type="molecule type" value="Genomic_DNA"/>
</dbReference>
<dbReference type="SMART" id="SM00487">
    <property type="entry name" value="DEXDc"/>
    <property type="match status" value="1"/>
</dbReference>
<keyword evidence="5 11" id="KW-0547">Nucleotide-binding</keyword>
<evidence type="ECO:0000256" key="11">
    <source>
        <dbReference type="RuleBase" id="RU364115"/>
    </source>
</evidence>
<evidence type="ECO:0000256" key="1">
    <source>
        <dbReference type="ARBA" id="ARBA00000851"/>
    </source>
</evidence>
<dbReference type="NCBIfam" id="TIGR00348">
    <property type="entry name" value="hsdR"/>
    <property type="match status" value="1"/>
</dbReference>
<evidence type="ECO:0000313" key="14">
    <source>
        <dbReference type="Proteomes" id="UP000076983"/>
    </source>
</evidence>
<dbReference type="Gene3D" id="3.40.50.300">
    <property type="entry name" value="P-loop containing nucleotide triphosphate hydrolases"/>
    <property type="match status" value="2"/>
</dbReference>
<dbReference type="RefSeq" id="WP_063626307.1">
    <property type="nucleotide sequence ID" value="NZ_LVLH01000043.1"/>
</dbReference>
<dbReference type="Pfam" id="PF22679">
    <property type="entry name" value="T1R_D3-like"/>
    <property type="match status" value="1"/>
</dbReference>
<keyword evidence="4" id="KW-0540">Nuclease</keyword>
<evidence type="ECO:0000256" key="5">
    <source>
        <dbReference type="ARBA" id="ARBA00022741"/>
    </source>
</evidence>
<dbReference type="InterPro" id="IPR014001">
    <property type="entry name" value="Helicase_ATP-bd"/>
</dbReference>
<keyword evidence="14" id="KW-1185">Reference proteome</keyword>
<dbReference type="SUPFAM" id="SSF52540">
    <property type="entry name" value="P-loop containing nucleoside triphosphate hydrolases"/>
    <property type="match status" value="2"/>
</dbReference>
<comment type="caution">
    <text evidence="13">The sequence shown here is derived from an EMBL/GenBank/DDBJ whole genome shotgun (WGS) entry which is preliminary data.</text>
</comment>
<dbReference type="InterPro" id="IPR004473">
    <property type="entry name" value="Restrct_endonuc_typeI_HsdR"/>
</dbReference>
<evidence type="ECO:0000256" key="9">
    <source>
        <dbReference type="ARBA" id="ARBA00022840"/>
    </source>
</evidence>
<dbReference type="InterPro" id="IPR022625">
    <property type="entry name" value="TypeI_RM_Rsu_C"/>
</dbReference>
<dbReference type="Proteomes" id="UP000076983">
    <property type="component" value="Unassembled WGS sequence"/>
</dbReference>
<dbReference type="GO" id="GO:0009307">
    <property type="term" value="P:DNA restriction-modification system"/>
    <property type="evidence" value="ECO:0007669"/>
    <property type="project" value="UniProtKB-KW"/>
</dbReference>
<reference evidence="13 14" key="1">
    <citation type="submission" date="2016-03" db="EMBL/GenBank/DDBJ databases">
        <title>Genome sequence of Mycoplasma gallinarum strain Mgn_IPT.</title>
        <authorList>
            <person name="Yacoub E."/>
            <person name="Sirand-Pugnet P."/>
            <person name="Barre A."/>
            <person name="Maurier F."/>
            <person name="Blanchard A."/>
            <person name="Ben Abdelmoumen B.M."/>
        </authorList>
    </citation>
    <scope>NUCLEOTIDE SEQUENCE [LARGE SCALE GENOMIC DNA]</scope>
    <source>
        <strain evidence="13 14">Mgn_IPT</strain>
    </source>
</reference>
<dbReference type="PANTHER" id="PTHR30195">
    <property type="entry name" value="TYPE I SITE-SPECIFIC DEOXYRIBONUCLEASE PROTEIN SUBUNIT M AND R"/>
    <property type="match status" value="1"/>
</dbReference>
<dbReference type="GO" id="GO:0005524">
    <property type="term" value="F:ATP binding"/>
    <property type="evidence" value="ECO:0007669"/>
    <property type="project" value="UniProtKB-KW"/>
</dbReference>
<dbReference type="CDD" id="cd18800">
    <property type="entry name" value="SF2_C_EcoR124I-like"/>
    <property type="match status" value="1"/>
</dbReference>
<name>A0A168R8S4_9BACT</name>
<proteinExistence type="inferred from homology"/>
<dbReference type="AlphaFoldDB" id="A0A168R8S4"/>
<dbReference type="InterPro" id="IPR040980">
    <property type="entry name" value="SWI2_SNF2"/>
</dbReference>
<dbReference type="Pfam" id="PF18766">
    <property type="entry name" value="SWI2_SNF2"/>
    <property type="match status" value="1"/>
</dbReference>
<keyword evidence="7" id="KW-0255">Endonuclease</keyword>
<comment type="subunit">
    <text evidence="3 11">The type I restriction/modification system is composed of three polypeptides R, M and S.</text>
</comment>
<accession>A0A168R8S4</accession>
<dbReference type="Gene3D" id="1.20.58.2040">
    <property type="match status" value="1"/>
</dbReference>
<dbReference type="OrthoDB" id="9758243at2"/>
<dbReference type="REBASE" id="159060">
    <property type="entry name" value="MgaIPTORF5370P"/>
</dbReference>
<dbReference type="Pfam" id="PF04313">
    <property type="entry name" value="HSDR_N"/>
    <property type="match status" value="1"/>
</dbReference>
<comment type="function">
    <text evidence="11">Subunit R is required for both nuclease and ATPase activities, but not for modification.</text>
</comment>
<evidence type="ECO:0000259" key="12">
    <source>
        <dbReference type="PROSITE" id="PS51192"/>
    </source>
</evidence>
<comment type="similarity">
    <text evidence="2 11">Belongs to the HsdR family.</text>
</comment>
<evidence type="ECO:0000256" key="6">
    <source>
        <dbReference type="ARBA" id="ARBA00022747"/>
    </source>
</evidence>
<dbReference type="InterPro" id="IPR051268">
    <property type="entry name" value="Type-I_R_enzyme_R_subunit"/>
</dbReference>
<evidence type="ECO:0000256" key="7">
    <source>
        <dbReference type="ARBA" id="ARBA00022759"/>
    </source>
</evidence>
<evidence type="ECO:0000313" key="13">
    <source>
        <dbReference type="EMBL" id="OAB48723.1"/>
    </source>
</evidence>